<dbReference type="RefSeq" id="WP_163287140.1">
    <property type="nucleotide sequence ID" value="NZ_JAAGVY010000070.1"/>
</dbReference>
<organism evidence="2 3">
    <name type="scientific">Cryomorpha ignava</name>
    <dbReference type="NCBI Taxonomy" id="101383"/>
    <lineage>
        <taxon>Bacteria</taxon>
        <taxon>Pseudomonadati</taxon>
        <taxon>Bacteroidota</taxon>
        <taxon>Flavobacteriia</taxon>
        <taxon>Flavobacteriales</taxon>
        <taxon>Cryomorphaceae</taxon>
        <taxon>Cryomorpha</taxon>
    </lineage>
</organism>
<protein>
    <recommendedName>
        <fullName evidence="1">Transposase zinc-binding domain-containing protein</fullName>
    </recommendedName>
</protein>
<comment type="caution">
    <text evidence="2">The sequence shown here is derived from an EMBL/GenBank/DDBJ whole genome shotgun (WGS) entry which is preliminary data.</text>
</comment>
<dbReference type="Pfam" id="PF14319">
    <property type="entry name" value="Zn_Tnp_IS91"/>
    <property type="match status" value="1"/>
</dbReference>
<dbReference type="Proteomes" id="UP000486602">
    <property type="component" value="Unassembled WGS sequence"/>
</dbReference>
<proteinExistence type="predicted"/>
<keyword evidence="3" id="KW-1185">Reference proteome</keyword>
<evidence type="ECO:0000259" key="1">
    <source>
        <dbReference type="Pfam" id="PF14319"/>
    </source>
</evidence>
<dbReference type="EMBL" id="JAAGVY010000070">
    <property type="protein sequence ID" value="NEN25691.1"/>
    <property type="molecule type" value="Genomic_DNA"/>
</dbReference>
<accession>A0A7K3WX81</accession>
<dbReference type="InterPro" id="IPR026889">
    <property type="entry name" value="Zn_Tnp"/>
</dbReference>
<reference evidence="2 3" key="1">
    <citation type="submission" date="2020-02" db="EMBL/GenBank/DDBJ databases">
        <title>Out from the shadows clarifying the taxonomy of the family Cryomorphaceae and related taxa by utilizing the GTDB taxonomic framework.</title>
        <authorList>
            <person name="Bowman J.P."/>
        </authorList>
    </citation>
    <scope>NUCLEOTIDE SEQUENCE [LARGE SCALE GENOMIC DNA]</scope>
    <source>
        <strain evidence="2 3">QSSC 1-22</strain>
    </source>
</reference>
<evidence type="ECO:0000313" key="3">
    <source>
        <dbReference type="Proteomes" id="UP000486602"/>
    </source>
</evidence>
<dbReference type="AlphaFoldDB" id="A0A7K3WX81"/>
<sequence>MRPKYEMADVLRAHWPHVPGMKGMNGWKLRTLGALMHCRTADLGAHKDVCTNCGTIELSYNSCRNQHCPMCQGHKREREISAAATEIKQNTKGLYHNCYRIQW</sequence>
<evidence type="ECO:0000313" key="2">
    <source>
        <dbReference type="EMBL" id="NEN25691.1"/>
    </source>
</evidence>
<name>A0A7K3WX81_9FLAO</name>
<gene>
    <name evidence="2" type="ORF">G3O08_19550</name>
</gene>
<feature type="domain" description="Transposase zinc-binding" evidence="1">
    <location>
        <begin position="11"/>
        <end position="86"/>
    </location>
</feature>